<organism evidence="1">
    <name type="scientific">bioreactor metagenome</name>
    <dbReference type="NCBI Taxonomy" id="1076179"/>
    <lineage>
        <taxon>unclassified sequences</taxon>
        <taxon>metagenomes</taxon>
        <taxon>ecological metagenomes</taxon>
    </lineage>
</organism>
<protein>
    <submittedName>
        <fullName evidence="1">Uncharacterized protein</fullName>
    </submittedName>
</protein>
<reference evidence="1" key="1">
    <citation type="submission" date="2019-08" db="EMBL/GenBank/DDBJ databases">
        <authorList>
            <person name="Kucharzyk K."/>
            <person name="Murdoch R.W."/>
            <person name="Higgins S."/>
            <person name="Loffler F."/>
        </authorList>
    </citation>
    <scope>NUCLEOTIDE SEQUENCE</scope>
</reference>
<sequence>MGTTLGLEPPPGDHRSFWYEYLGNVAGEHQSSIASTGTGVHRGGEYFVSKSQGDLTSDHTGSLHGL</sequence>
<gene>
    <name evidence="1" type="ORF">SDC9_111093</name>
</gene>
<comment type="caution">
    <text evidence="1">The sequence shown here is derived from an EMBL/GenBank/DDBJ whole genome shotgun (WGS) entry which is preliminary data.</text>
</comment>
<accession>A0A645BFU1</accession>
<dbReference type="EMBL" id="VSSQ01019825">
    <property type="protein sequence ID" value="MPM64207.1"/>
    <property type="molecule type" value="Genomic_DNA"/>
</dbReference>
<name>A0A645BFU1_9ZZZZ</name>
<evidence type="ECO:0000313" key="1">
    <source>
        <dbReference type="EMBL" id="MPM64207.1"/>
    </source>
</evidence>
<proteinExistence type="predicted"/>
<dbReference type="AlphaFoldDB" id="A0A645BFU1"/>